<name>A0A521EC65_9BACT</name>
<evidence type="ECO:0000256" key="6">
    <source>
        <dbReference type="ARBA" id="ARBA00022500"/>
    </source>
</evidence>
<reference evidence="12 13" key="1">
    <citation type="submission" date="2017-05" db="EMBL/GenBank/DDBJ databases">
        <authorList>
            <person name="Varghese N."/>
            <person name="Submissions S."/>
        </authorList>
    </citation>
    <scope>NUCLEOTIDE SEQUENCE [LARGE SCALE GENOMIC DNA]</scope>
    <source>
        <strain evidence="12 13">DSM 21985</strain>
    </source>
</reference>
<dbReference type="InterPro" id="IPR036429">
    <property type="entry name" value="SpoA-like_sf"/>
</dbReference>
<evidence type="ECO:0000256" key="5">
    <source>
        <dbReference type="ARBA" id="ARBA00022475"/>
    </source>
</evidence>
<comment type="similarity">
    <text evidence="3">Belongs to the FliM family.</text>
</comment>
<evidence type="ECO:0000256" key="1">
    <source>
        <dbReference type="ARBA" id="ARBA00004117"/>
    </source>
</evidence>
<evidence type="ECO:0000256" key="4">
    <source>
        <dbReference type="ARBA" id="ARBA00021898"/>
    </source>
</evidence>
<evidence type="ECO:0000256" key="3">
    <source>
        <dbReference type="ARBA" id="ARBA00011049"/>
    </source>
</evidence>
<keyword evidence="5" id="KW-1003">Cell membrane</keyword>
<protein>
    <recommendedName>
        <fullName evidence="4">Flagellar motor switch protein FliM</fullName>
    </recommendedName>
</protein>
<dbReference type="AlphaFoldDB" id="A0A521EC65"/>
<keyword evidence="12" id="KW-0282">Flagellum</keyword>
<dbReference type="Proteomes" id="UP000317557">
    <property type="component" value="Unassembled WGS sequence"/>
</dbReference>
<dbReference type="EMBL" id="FXTP01000011">
    <property type="protein sequence ID" value="SMO81513.1"/>
    <property type="molecule type" value="Genomic_DNA"/>
</dbReference>
<keyword evidence="8" id="KW-0472">Membrane</keyword>
<dbReference type="GO" id="GO:0005886">
    <property type="term" value="C:plasma membrane"/>
    <property type="evidence" value="ECO:0007669"/>
    <property type="project" value="UniProtKB-SubCell"/>
</dbReference>
<keyword evidence="12" id="KW-0969">Cilium</keyword>
<evidence type="ECO:0000256" key="9">
    <source>
        <dbReference type="ARBA" id="ARBA00023143"/>
    </source>
</evidence>
<dbReference type="Pfam" id="PF02154">
    <property type="entry name" value="FliM"/>
    <property type="match status" value="1"/>
</dbReference>
<dbReference type="GO" id="GO:0050918">
    <property type="term" value="P:positive chemotaxis"/>
    <property type="evidence" value="ECO:0007669"/>
    <property type="project" value="TreeGrafter"/>
</dbReference>
<keyword evidence="7" id="KW-0283">Flagellar rotation</keyword>
<evidence type="ECO:0000313" key="12">
    <source>
        <dbReference type="EMBL" id="SMO81513.1"/>
    </source>
</evidence>
<keyword evidence="12" id="KW-0966">Cell projection</keyword>
<dbReference type="OrthoDB" id="9806941at2"/>
<dbReference type="PANTHER" id="PTHR30034">
    <property type="entry name" value="FLAGELLAR MOTOR SWITCH PROTEIN FLIM"/>
    <property type="match status" value="1"/>
</dbReference>
<comment type="function">
    <text evidence="10">FliM is one of three proteins (FliG, FliN, FliM) that forms the rotor-mounted switch complex (C ring), located at the base of the basal body. This complex interacts with the CheY and CheZ chemotaxis proteins, in addition to contacting components of the motor that determine the direction of flagellar rotation.</text>
</comment>
<proteinExistence type="inferred from homology"/>
<evidence type="ECO:0000256" key="2">
    <source>
        <dbReference type="ARBA" id="ARBA00004202"/>
    </source>
</evidence>
<dbReference type="SUPFAM" id="SSF103039">
    <property type="entry name" value="CheC-like"/>
    <property type="match status" value="1"/>
</dbReference>
<feature type="domain" description="Flagellar motor switch protein FliN-like C-terminal" evidence="11">
    <location>
        <begin position="233"/>
        <end position="302"/>
    </location>
</feature>
<evidence type="ECO:0000256" key="10">
    <source>
        <dbReference type="ARBA" id="ARBA00025044"/>
    </source>
</evidence>
<dbReference type="CDD" id="cd17908">
    <property type="entry name" value="FliM"/>
    <property type="match status" value="1"/>
</dbReference>
<dbReference type="GO" id="GO:0003774">
    <property type="term" value="F:cytoskeletal motor activity"/>
    <property type="evidence" value="ECO:0007669"/>
    <property type="project" value="InterPro"/>
</dbReference>
<evidence type="ECO:0000313" key="13">
    <source>
        <dbReference type="Proteomes" id="UP000317557"/>
    </source>
</evidence>
<accession>A0A521EC65</accession>
<comment type="subcellular location">
    <subcellularLocation>
        <location evidence="1">Bacterial flagellum basal body</location>
    </subcellularLocation>
    <subcellularLocation>
        <location evidence="2">Cell membrane</location>
        <topology evidence="2">Peripheral membrane protein</topology>
    </subcellularLocation>
</comment>
<dbReference type="Gene3D" id="3.40.1550.10">
    <property type="entry name" value="CheC-like"/>
    <property type="match status" value="1"/>
</dbReference>
<dbReference type="GO" id="GO:0071978">
    <property type="term" value="P:bacterial-type flagellum-dependent swarming motility"/>
    <property type="evidence" value="ECO:0007669"/>
    <property type="project" value="TreeGrafter"/>
</dbReference>
<keyword evidence="9" id="KW-0975">Bacterial flagellum</keyword>
<dbReference type="InterPro" id="IPR028976">
    <property type="entry name" value="CheC-like_sf"/>
</dbReference>
<dbReference type="RefSeq" id="WP_142455096.1">
    <property type="nucleotide sequence ID" value="NZ_FXTP01000011.1"/>
</dbReference>
<dbReference type="PIRSF" id="PIRSF002888">
    <property type="entry name" value="FliM"/>
    <property type="match status" value="1"/>
</dbReference>
<dbReference type="SUPFAM" id="SSF101801">
    <property type="entry name" value="Surface presentation of antigens (SPOA)"/>
    <property type="match status" value="1"/>
</dbReference>
<keyword evidence="13" id="KW-1185">Reference proteome</keyword>
<gene>
    <name evidence="12" type="ORF">SAMN06265219_111102</name>
</gene>
<evidence type="ECO:0000256" key="7">
    <source>
        <dbReference type="ARBA" id="ARBA00022779"/>
    </source>
</evidence>
<evidence type="ECO:0000256" key="8">
    <source>
        <dbReference type="ARBA" id="ARBA00023136"/>
    </source>
</evidence>
<dbReference type="GO" id="GO:0009425">
    <property type="term" value="C:bacterial-type flagellum basal body"/>
    <property type="evidence" value="ECO:0007669"/>
    <property type="project" value="UniProtKB-SubCell"/>
</dbReference>
<dbReference type="Gene3D" id="2.30.330.10">
    <property type="entry name" value="SpoA-like"/>
    <property type="match status" value="1"/>
</dbReference>
<evidence type="ECO:0000259" key="11">
    <source>
        <dbReference type="Pfam" id="PF01052"/>
    </source>
</evidence>
<sequence length="311" mass="35717">MEAKLPRQKAGNVKYVESYDFRHPKLFSKEIMRTLRSIHDVLSRNLSRIFSTSLRYKVDIYLHKILQVSSQEFVQGIESPSTIYLLSVDDLNGEIIIVLPPEFCIHLIERQSGGQGKKLCERRTLTTIEEKIVSRVVRHINTEIVSAWEPYMDFRIDSTIYESKTENLHLTSVDPTIIVKFLVELGDEKIEIGVSYSYSLLKKAMSDTILKKGIKSKFEKLSEEELEAYKRTLSKAEVLIQPLLGTTQLTLDEIINLKEGDTIPLKQKSENPLEVRINGKTKMTAYPGVIQGRRAVKVFELIEEINEMELV</sequence>
<dbReference type="Pfam" id="PF01052">
    <property type="entry name" value="FliMN_C"/>
    <property type="match status" value="1"/>
</dbReference>
<dbReference type="InterPro" id="IPR001543">
    <property type="entry name" value="FliN-like_C"/>
</dbReference>
<organism evidence="12 13">
    <name type="scientific">Gracilimonas mengyeensis</name>
    <dbReference type="NCBI Taxonomy" id="1302730"/>
    <lineage>
        <taxon>Bacteria</taxon>
        <taxon>Pseudomonadati</taxon>
        <taxon>Balneolota</taxon>
        <taxon>Balneolia</taxon>
        <taxon>Balneolales</taxon>
        <taxon>Balneolaceae</taxon>
        <taxon>Gracilimonas</taxon>
    </lineage>
</organism>
<dbReference type="InterPro" id="IPR001689">
    <property type="entry name" value="Flag_FliM"/>
</dbReference>
<keyword evidence="6" id="KW-0145">Chemotaxis</keyword>
<dbReference type="PANTHER" id="PTHR30034:SF6">
    <property type="entry name" value="YOP PROTEINS TRANSLOCATION PROTEIN Q"/>
    <property type="match status" value="1"/>
</dbReference>